<proteinExistence type="predicted"/>
<name>A0A318UA94_9SPHI</name>
<reference evidence="2 3" key="1">
    <citation type="submission" date="2018-06" db="EMBL/GenBank/DDBJ databases">
        <title>Genomic Encyclopedia of Archaeal and Bacterial Type Strains, Phase II (KMG-II): from individual species to whole genera.</title>
        <authorList>
            <person name="Goeker M."/>
        </authorList>
    </citation>
    <scope>NUCLEOTIDE SEQUENCE [LARGE SCALE GENOMIC DNA]</scope>
    <source>
        <strain evidence="2 3">DSM 27372</strain>
    </source>
</reference>
<gene>
    <name evidence="2" type="ORF">B0O44_10629</name>
</gene>
<dbReference type="EMBL" id="QKLU01000006">
    <property type="protein sequence ID" value="PYF72380.1"/>
    <property type="molecule type" value="Genomic_DNA"/>
</dbReference>
<dbReference type="AlphaFoldDB" id="A0A318UA94"/>
<evidence type="ECO:0000313" key="2">
    <source>
        <dbReference type="EMBL" id="PYF72380.1"/>
    </source>
</evidence>
<evidence type="ECO:0000259" key="1">
    <source>
        <dbReference type="PROSITE" id="PS51384"/>
    </source>
</evidence>
<dbReference type="OrthoDB" id="649820at2"/>
<dbReference type="InterPro" id="IPR017938">
    <property type="entry name" value="Riboflavin_synthase-like_b-brl"/>
</dbReference>
<evidence type="ECO:0000313" key="3">
    <source>
        <dbReference type="Proteomes" id="UP000248198"/>
    </source>
</evidence>
<accession>A0A318UA94</accession>
<dbReference type="Gene3D" id="2.40.30.10">
    <property type="entry name" value="Translation factors"/>
    <property type="match status" value="1"/>
</dbReference>
<dbReference type="Proteomes" id="UP000248198">
    <property type="component" value="Unassembled WGS sequence"/>
</dbReference>
<organism evidence="2 3">
    <name type="scientific">Pedobacter nutrimenti</name>
    <dbReference type="NCBI Taxonomy" id="1241337"/>
    <lineage>
        <taxon>Bacteria</taxon>
        <taxon>Pseudomonadati</taxon>
        <taxon>Bacteroidota</taxon>
        <taxon>Sphingobacteriia</taxon>
        <taxon>Sphingobacteriales</taxon>
        <taxon>Sphingobacteriaceae</taxon>
        <taxon>Pedobacter</taxon>
    </lineage>
</organism>
<dbReference type="RefSeq" id="WP_110833124.1">
    <property type="nucleotide sequence ID" value="NZ_QKLU01000006.1"/>
</dbReference>
<dbReference type="InterPro" id="IPR017927">
    <property type="entry name" value="FAD-bd_FR_type"/>
</dbReference>
<protein>
    <submittedName>
        <fullName evidence="2">Siderophore-interacting protein</fullName>
    </submittedName>
</protein>
<dbReference type="GO" id="GO:0016491">
    <property type="term" value="F:oxidoreductase activity"/>
    <property type="evidence" value="ECO:0007669"/>
    <property type="project" value="InterPro"/>
</dbReference>
<feature type="domain" description="FAD-binding FR-type" evidence="1">
    <location>
        <begin position="15"/>
        <end position="115"/>
    </location>
</feature>
<dbReference type="SUPFAM" id="SSF63380">
    <property type="entry name" value="Riboflavin synthase domain-like"/>
    <property type="match status" value="1"/>
</dbReference>
<sequence>MNSIKKKALAAFEKQFLKFARVLEVRAWDPATFFEIDLHLPDADMKKWKHVQHMKVKVAEYTYRDYTPAMWDQETRTCTLYVNSSHQGPGSKWASALNTGDMIPYLGIGATMHKPVEGKQLLCLGDSSSVGHFLALQQLAEGKTEVYGAVSLLHDAHIEAFKQYFDTKLEPLKEKEWDFSLVSWIDRQPLDDQQIYIAGHIPTGLQLRKHLRGREDFRGGVKVQGFWK</sequence>
<keyword evidence="3" id="KW-1185">Reference proteome</keyword>
<comment type="caution">
    <text evidence="2">The sequence shown here is derived from an EMBL/GenBank/DDBJ whole genome shotgun (WGS) entry which is preliminary data.</text>
</comment>
<dbReference type="PROSITE" id="PS51384">
    <property type="entry name" value="FAD_FR"/>
    <property type="match status" value="1"/>
</dbReference>